<gene>
    <name evidence="6" type="ORF">Esi_0008_0247</name>
</gene>
<dbReference type="InParanoid" id="D7G782"/>
<dbReference type="PRINTS" id="PR01907">
    <property type="entry name" value="WORMGLOBIN"/>
</dbReference>
<dbReference type="GO" id="GO:0071949">
    <property type="term" value="F:FAD binding"/>
    <property type="evidence" value="ECO:0007669"/>
    <property type="project" value="TreeGrafter"/>
</dbReference>
<protein>
    <submittedName>
        <fullName evidence="6">Globin</fullName>
    </submittedName>
</protein>
<dbReference type="GO" id="GO:0005344">
    <property type="term" value="F:oxygen carrier activity"/>
    <property type="evidence" value="ECO:0007669"/>
    <property type="project" value="UniProtKB-KW"/>
</dbReference>
<dbReference type="AlphaFoldDB" id="D7G782"/>
<evidence type="ECO:0000256" key="1">
    <source>
        <dbReference type="ARBA" id="ARBA00022617"/>
    </source>
</evidence>
<keyword evidence="4" id="KW-0561">Oxygen transport</keyword>
<dbReference type="InterPro" id="IPR012292">
    <property type="entry name" value="Globin/Proto"/>
</dbReference>
<proteinExistence type="inferred from homology"/>
<dbReference type="GO" id="GO:0020037">
    <property type="term" value="F:heme binding"/>
    <property type="evidence" value="ECO:0007669"/>
    <property type="project" value="InterPro"/>
</dbReference>
<organism evidence="6 7">
    <name type="scientific">Ectocarpus siliculosus</name>
    <name type="common">Brown alga</name>
    <name type="synonym">Conferva siliculosa</name>
    <dbReference type="NCBI Taxonomy" id="2880"/>
    <lineage>
        <taxon>Eukaryota</taxon>
        <taxon>Sar</taxon>
        <taxon>Stramenopiles</taxon>
        <taxon>Ochrophyta</taxon>
        <taxon>PX clade</taxon>
        <taxon>Phaeophyceae</taxon>
        <taxon>Ectocarpales</taxon>
        <taxon>Ectocarpaceae</taxon>
        <taxon>Ectocarpus</taxon>
    </lineage>
</organism>
<keyword evidence="4" id="KW-0813">Transport</keyword>
<name>D7G782_ECTSI</name>
<dbReference type="GO" id="GO:0046210">
    <property type="term" value="P:nitric oxide catabolic process"/>
    <property type="evidence" value="ECO:0007669"/>
    <property type="project" value="TreeGrafter"/>
</dbReference>
<accession>D7G782</accession>
<dbReference type="PANTHER" id="PTHR43396">
    <property type="entry name" value="FLAVOHEMOPROTEIN"/>
    <property type="match status" value="1"/>
</dbReference>
<reference evidence="6 7" key="1">
    <citation type="journal article" date="2010" name="Nature">
        <title>The Ectocarpus genome and the independent evolution of multicellularity in brown algae.</title>
        <authorList>
            <person name="Cock J.M."/>
            <person name="Sterck L."/>
            <person name="Rouze P."/>
            <person name="Scornet D."/>
            <person name="Allen A.E."/>
            <person name="Amoutzias G."/>
            <person name="Anthouard V."/>
            <person name="Artiguenave F."/>
            <person name="Aury J.M."/>
            <person name="Badger J.H."/>
            <person name="Beszteri B."/>
            <person name="Billiau K."/>
            <person name="Bonnet E."/>
            <person name="Bothwell J.H."/>
            <person name="Bowler C."/>
            <person name="Boyen C."/>
            <person name="Brownlee C."/>
            <person name="Carrano C.J."/>
            <person name="Charrier B."/>
            <person name="Cho G.Y."/>
            <person name="Coelho S.M."/>
            <person name="Collen J."/>
            <person name="Corre E."/>
            <person name="Da Silva C."/>
            <person name="Delage L."/>
            <person name="Delaroque N."/>
            <person name="Dittami S.M."/>
            <person name="Doulbeau S."/>
            <person name="Elias M."/>
            <person name="Farnham G."/>
            <person name="Gachon C.M."/>
            <person name="Gschloessl B."/>
            <person name="Heesch S."/>
            <person name="Jabbari K."/>
            <person name="Jubin C."/>
            <person name="Kawai H."/>
            <person name="Kimura K."/>
            <person name="Kloareg B."/>
            <person name="Kupper F.C."/>
            <person name="Lang D."/>
            <person name="Le Bail A."/>
            <person name="Leblanc C."/>
            <person name="Lerouge P."/>
            <person name="Lohr M."/>
            <person name="Lopez P.J."/>
            <person name="Martens C."/>
            <person name="Maumus F."/>
            <person name="Michel G."/>
            <person name="Miranda-Saavedra D."/>
            <person name="Morales J."/>
            <person name="Moreau H."/>
            <person name="Motomura T."/>
            <person name="Nagasato C."/>
            <person name="Napoli C.A."/>
            <person name="Nelson D.R."/>
            <person name="Nyvall-Collen P."/>
            <person name="Peters A.F."/>
            <person name="Pommier C."/>
            <person name="Potin P."/>
            <person name="Poulain J."/>
            <person name="Quesneville H."/>
            <person name="Read B."/>
            <person name="Rensing S.A."/>
            <person name="Ritter A."/>
            <person name="Rousvoal S."/>
            <person name="Samanta M."/>
            <person name="Samson G."/>
            <person name="Schroeder D.C."/>
            <person name="Segurens B."/>
            <person name="Strittmatter M."/>
            <person name="Tonon T."/>
            <person name="Tregear J.W."/>
            <person name="Valentin K."/>
            <person name="von Dassow P."/>
            <person name="Yamagishi T."/>
            <person name="Van de Peer Y."/>
            <person name="Wincker P."/>
        </authorList>
    </citation>
    <scope>NUCLEOTIDE SEQUENCE [LARGE SCALE GENOMIC DNA]</scope>
    <source>
        <strain evidence="7">Ec32 / CCAP1310/4</strain>
    </source>
</reference>
<dbReference type="PANTHER" id="PTHR43396:SF3">
    <property type="entry name" value="FLAVOHEMOPROTEIN"/>
    <property type="match status" value="1"/>
</dbReference>
<dbReference type="SUPFAM" id="SSF46458">
    <property type="entry name" value="Globin-like"/>
    <property type="match status" value="1"/>
</dbReference>
<keyword evidence="3" id="KW-0408">Iron</keyword>
<dbReference type="Gene3D" id="1.10.490.10">
    <property type="entry name" value="Globins"/>
    <property type="match status" value="1"/>
</dbReference>
<dbReference type="OMA" id="GRKLMAM"/>
<dbReference type="GO" id="GO:0008941">
    <property type="term" value="F:nitric oxide dioxygenase NAD(P)H activity"/>
    <property type="evidence" value="ECO:0007669"/>
    <property type="project" value="TreeGrafter"/>
</dbReference>
<dbReference type="GO" id="GO:0046872">
    <property type="term" value="F:metal ion binding"/>
    <property type="evidence" value="ECO:0007669"/>
    <property type="project" value="UniProtKB-KW"/>
</dbReference>
<sequence length="161" mass="17791">MAEPQAEGHKAEGEVDVEGYKAEIRRTFALVEPISVQAAGIFYPTLWEVDTSTKPLFKDTDMDKQGEKLMKTLGVAVAMLNKMDTLKPILENLGRKHVDYGVTPEMYPSVGKALLITFEKGLGEECTPLTTKAWTWVFGIISSICIAAASEVKPEEKPEEK</sequence>
<dbReference type="PROSITE" id="PS01033">
    <property type="entry name" value="GLOBIN"/>
    <property type="match status" value="1"/>
</dbReference>
<evidence type="ECO:0000313" key="6">
    <source>
        <dbReference type="EMBL" id="CBJ25775.1"/>
    </source>
</evidence>
<evidence type="ECO:0000256" key="4">
    <source>
        <dbReference type="RuleBase" id="RU000356"/>
    </source>
</evidence>
<evidence type="ECO:0000259" key="5">
    <source>
        <dbReference type="PROSITE" id="PS01033"/>
    </source>
</evidence>
<dbReference type="InterPro" id="IPR009050">
    <property type="entry name" value="Globin-like_sf"/>
</dbReference>
<dbReference type="SMR" id="D7G782"/>
<dbReference type="InterPro" id="IPR000971">
    <property type="entry name" value="Globin"/>
</dbReference>
<keyword evidence="2" id="KW-0479">Metal-binding</keyword>
<comment type="similarity">
    <text evidence="4">Belongs to the globin family.</text>
</comment>
<dbReference type="EMBL" id="FN649727">
    <property type="protein sequence ID" value="CBJ25775.1"/>
    <property type="molecule type" value="Genomic_DNA"/>
</dbReference>
<feature type="domain" description="Globin" evidence="5">
    <location>
        <begin position="15"/>
        <end position="150"/>
    </location>
</feature>
<dbReference type="EMBL" id="FN649035">
    <property type="protein sequence ID" value="CBJ25775.1"/>
    <property type="molecule type" value="Genomic_DNA"/>
</dbReference>
<dbReference type="GO" id="GO:0071500">
    <property type="term" value="P:cellular response to nitrosative stress"/>
    <property type="evidence" value="ECO:0007669"/>
    <property type="project" value="TreeGrafter"/>
</dbReference>
<dbReference type="CDD" id="cd12131">
    <property type="entry name" value="HGbI-like"/>
    <property type="match status" value="1"/>
</dbReference>
<dbReference type="Proteomes" id="UP000002630">
    <property type="component" value="Linkage Group LG02"/>
</dbReference>
<evidence type="ECO:0000256" key="3">
    <source>
        <dbReference type="ARBA" id="ARBA00023004"/>
    </source>
</evidence>
<keyword evidence="1 4" id="KW-0349">Heme</keyword>
<evidence type="ECO:0000313" key="7">
    <source>
        <dbReference type="Proteomes" id="UP000002630"/>
    </source>
</evidence>
<dbReference type="OrthoDB" id="417967at2759"/>
<dbReference type="STRING" id="2880.D7G782"/>
<evidence type="ECO:0000256" key="2">
    <source>
        <dbReference type="ARBA" id="ARBA00022723"/>
    </source>
</evidence>
<keyword evidence="7" id="KW-1185">Reference proteome</keyword>
<dbReference type="GO" id="GO:0019825">
    <property type="term" value="F:oxygen binding"/>
    <property type="evidence" value="ECO:0007669"/>
    <property type="project" value="InterPro"/>
</dbReference>
<dbReference type="Pfam" id="PF00042">
    <property type="entry name" value="Globin"/>
    <property type="match status" value="1"/>
</dbReference>